<feature type="coiled-coil region" evidence="1">
    <location>
        <begin position="150"/>
        <end position="184"/>
    </location>
</feature>
<keyword evidence="4" id="KW-1185">Reference proteome</keyword>
<dbReference type="EMBL" id="JBJQOH010000001">
    <property type="protein sequence ID" value="KAL3700779.1"/>
    <property type="molecule type" value="Genomic_DNA"/>
</dbReference>
<gene>
    <name evidence="3" type="ORF">R1sor_018801</name>
</gene>
<reference evidence="3 4" key="1">
    <citation type="submission" date="2024-09" db="EMBL/GenBank/DDBJ databases">
        <title>Chromosome-scale assembly of Riccia sorocarpa.</title>
        <authorList>
            <person name="Paukszto L."/>
        </authorList>
    </citation>
    <scope>NUCLEOTIDE SEQUENCE [LARGE SCALE GENOMIC DNA]</scope>
    <source>
        <strain evidence="3">LP-2024</strain>
        <tissue evidence="3">Aerial parts of the thallus</tissue>
    </source>
</reference>
<dbReference type="AlphaFoldDB" id="A0ABD3ICF1"/>
<evidence type="ECO:0000256" key="2">
    <source>
        <dbReference type="SAM" id="MobiDB-lite"/>
    </source>
</evidence>
<evidence type="ECO:0000313" key="3">
    <source>
        <dbReference type="EMBL" id="KAL3700779.1"/>
    </source>
</evidence>
<organism evidence="3 4">
    <name type="scientific">Riccia sorocarpa</name>
    <dbReference type="NCBI Taxonomy" id="122646"/>
    <lineage>
        <taxon>Eukaryota</taxon>
        <taxon>Viridiplantae</taxon>
        <taxon>Streptophyta</taxon>
        <taxon>Embryophyta</taxon>
        <taxon>Marchantiophyta</taxon>
        <taxon>Marchantiopsida</taxon>
        <taxon>Marchantiidae</taxon>
        <taxon>Marchantiales</taxon>
        <taxon>Ricciaceae</taxon>
        <taxon>Riccia</taxon>
    </lineage>
</organism>
<evidence type="ECO:0000313" key="4">
    <source>
        <dbReference type="Proteomes" id="UP001633002"/>
    </source>
</evidence>
<evidence type="ECO:0000256" key="1">
    <source>
        <dbReference type="SAM" id="Coils"/>
    </source>
</evidence>
<feature type="compositionally biased region" description="Basic and acidic residues" evidence="2">
    <location>
        <begin position="42"/>
        <end position="56"/>
    </location>
</feature>
<protein>
    <submittedName>
        <fullName evidence="3">Uncharacterized protein</fullName>
    </submittedName>
</protein>
<name>A0ABD3ICF1_9MARC</name>
<keyword evidence="1" id="KW-0175">Coiled coil</keyword>
<feature type="region of interest" description="Disordered" evidence="2">
    <location>
        <begin position="21"/>
        <end position="98"/>
    </location>
</feature>
<feature type="region of interest" description="Disordered" evidence="2">
    <location>
        <begin position="194"/>
        <end position="237"/>
    </location>
</feature>
<sequence>MPMSSLISPIYSRVFGRGIEDIEGMDDQGTQDRSKTSVPEKTIAEEIARRDDHDYNESSSSGSDTEKDDHEEGEDSGSHKDEELDTTPNIDQAKSSPRLLSLAEAQRVLSKLSDLDHEQGAPLDKPDDLENILLQAIQGWKRAETGSSDVITLQSELDSCKEELSSAKKEIEDLMRAKTSATTKVKKLDPLKTSLEVNSPAKKKKSVASPTMTSPRKQTKTSVIQIGVGSSERPISR</sequence>
<comment type="caution">
    <text evidence="3">The sequence shown here is derived from an EMBL/GenBank/DDBJ whole genome shotgun (WGS) entry which is preliminary data.</text>
</comment>
<feature type="compositionally biased region" description="Basic and acidic residues" evidence="2">
    <location>
        <begin position="64"/>
        <end position="82"/>
    </location>
</feature>
<dbReference type="Proteomes" id="UP001633002">
    <property type="component" value="Unassembled WGS sequence"/>
</dbReference>
<proteinExistence type="predicted"/>
<feature type="compositionally biased region" description="Polar residues" evidence="2">
    <location>
        <begin position="86"/>
        <end position="95"/>
    </location>
</feature>
<accession>A0ABD3ICF1</accession>
<feature type="compositionally biased region" description="Polar residues" evidence="2">
    <location>
        <begin position="208"/>
        <end position="224"/>
    </location>
</feature>